<sequence>MKCNNSNPALQPWVPGRAGCRSSGNTKRRDSTNVKSDQEAQQGIKCGDVRVHTANITEMMPVFEVRHNKSRFFGDYADNAPAQCAQWALPAKERYMGDFNVKPKNPVLVIGNTHDPVTPLVSARNVSETFKGSVLLQHDSYGHDSLMQASLCTAEAIRSYFVNGTMPQKGTKCPVKVPLFSEEDGWDEVIAQLESGSN</sequence>
<reference evidence="3 4" key="1">
    <citation type="submission" date="2023-04" db="EMBL/GenBank/DDBJ databases">
        <title>Genome of Basidiobolus ranarum AG-B5.</title>
        <authorList>
            <person name="Stajich J.E."/>
            <person name="Carter-House D."/>
            <person name="Gryganskyi A."/>
        </authorList>
    </citation>
    <scope>NUCLEOTIDE SEQUENCE [LARGE SCALE GENOMIC DNA]</scope>
    <source>
        <strain evidence="3 4">AG-B5</strain>
    </source>
</reference>
<accession>A0ABR2VKF8</accession>
<dbReference type="SUPFAM" id="SSF53474">
    <property type="entry name" value="alpha/beta-Hydrolases"/>
    <property type="match status" value="1"/>
</dbReference>
<evidence type="ECO:0000259" key="2">
    <source>
        <dbReference type="Pfam" id="PF08386"/>
    </source>
</evidence>
<comment type="caution">
    <text evidence="3">The sequence shown here is derived from an EMBL/GenBank/DDBJ whole genome shotgun (WGS) entry which is preliminary data.</text>
</comment>
<organism evidence="3 4">
    <name type="scientific">Basidiobolus ranarum</name>
    <dbReference type="NCBI Taxonomy" id="34480"/>
    <lineage>
        <taxon>Eukaryota</taxon>
        <taxon>Fungi</taxon>
        <taxon>Fungi incertae sedis</taxon>
        <taxon>Zoopagomycota</taxon>
        <taxon>Entomophthoromycotina</taxon>
        <taxon>Basidiobolomycetes</taxon>
        <taxon>Basidiobolales</taxon>
        <taxon>Basidiobolaceae</taxon>
        <taxon>Basidiobolus</taxon>
    </lineage>
</organism>
<dbReference type="EMBL" id="JASJQH010010707">
    <property type="protein sequence ID" value="KAK9670786.1"/>
    <property type="molecule type" value="Genomic_DNA"/>
</dbReference>
<evidence type="ECO:0000256" key="1">
    <source>
        <dbReference type="SAM" id="MobiDB-lite"/>
    </source>
</evidence>
<dbReference type="InterPro" id="IPR013595">
    <property type="entry name" value="Pept_S33_TAP-like_C"/>
</dbReference>
<evidence type="ECO:0000313" key="3">
    <source>
        <dbReference type="EMBL" id="KAK9670786.1"/>
    </source>
</evidence>
<proteinExistence type="predicted"/>
<evidence type="ECO:0000313" key="4">
    <source>
        <dbReference type="Proteomes" id="UP001479436"/>
    </source>
</evidence>
<keyword evidence="4" id="KW-1185">Reference proteome</keyword>
<dbReference type="InterPro" id="IPR029058">
    <property type="entry name" value="AB_hydrolase_fold"/>
</dbReference>
<dbReference type="Pfam" id="PF08386">
    <property type="entry name" value="Abhydrolase_4"/>
    <property type="match status" value="1"/>
</dbReference>
<feature type="domain" description="Peptidase S33 tripeptidyl aminopeptidase-like C-terminal" evidence="2">
    <location>
        <begin position="71"/>
        <end position="173"/>
    </location>
</feature>
<name>A0ABR2VKF8_9FUNG</name>
<gene>
    <name evidence="3" type="primary">NEDD8</name>
    <name evidence="3" type="ORF">K7432_017475</name>
</gene>
<feature type="compositionally biased region" description="Basic and acidic residues" evidence="1">
    <location>
        <begin position="27"/>
        <end position="38"/>
    </location>
</feature>
<protein>
    <submittedName>
        <fullName evidence="3">Nedd8-conjugating enzyme UBE2F</fullName>
    </submittedName>
</protein>
<dbReference type="Proteomes" id="UP001479436">
    <property type="component" value="Unassembled WGS sequence"/>
</dbReference>
<feature type="region of interest" description="Disordered" evidence="1">
    <location>
        <begin position="1"/>
        <end position="42"/>
    </location>
</feature>